<name>A0A4D5RNY9_IXOSC</name>
<feature type="chain" id="PRO_5020025757" evidence="3">
    <location>
        <begin position="20"/>
        <end position="981"/>
    </location>
</feature>
<evidence type="ECO:0000256" key="1">
    <source>
        <dbReference type="SAM" id="MobiDB-lite"/>
    </source>
</evidence>
<feature type="compositionally biased region" description="Low complexity" evidence="1">
    <location>
        <begin position="897"/>
        <end position="914"/>
    </location>
</feature>
<dbReference type="VEuPathDB" id="VectorBase:ISCW007370"/>
<dbReference type="AlphaFoldDB" id="A0A4D5RNY9"/>
<dbReference type="Pfam" id="PF00092">
    <property type="entry name" value="VWA"/>
    <property type="match status" value="1"/>
</dbReference>
<evidence type="ECO:0000313" key="5">
    <source>
        <dbReference type="EMBL" id="MOY38456.1"/>
    </source>
</evidence>
<keyword evidence="2" id="KW-1133">Transmembrane helix</keyword>
<protein>
    <submittedName>
        <fullName evidence="5">Putative epithelial chloride channel protein</fullName>
    </submittedName>
</protein>
<feature type="region of interest" description="Disordered" evidence="1">
    <location>
        <begin position="962"/>
        <end position="981"/>
    </location>
</feature>
<keyword evidence="2" id="KW-0812">Transmembrane</keyword>
<reference evidence="5" key="1">
    <citation type="submission" date="2019-04" db="EMBL/GenBank/DDBJ databases">
        <title>An insight into the mialome of Ixodes scapularis.</title>
        <authorList>
            <person name="Ribeiro J.M."/>
            <person name="Mather T.N."/>
            <person name="Karim S."/>
        </authorList>
    </citation>
    <scope>NUCLEOTIDE SEQUENCE</scope>
</reference>
<keyword evidence="2" id="KW-0472">Membrane</keyword>
<accession>A0A4D5RNY9</accession>
<feature type="signal peptide" evidence="3">
    <location>
        <begin position="1"/>
        <end position="19"/>
    </location>
</feature>
<proteinExistence type="predicted"/>
<dbReference type="VEuPathDB" id="VectorBase:ISCW009284"/>
<dbReference type="PROSITE" id="PS50234">
    <property type="entry name" value="VWFA"/>
    <property type="match status" value="1"/>
</dbReference>
<evidence type="ECO:0000259" key="4">
    <source>
        <dbReference type="PROSITE" id="PS50234"/>
    </source>
</evidence>
<dbReference type="SMART" id="SM00327">
    <property type="entry name" value="VWA"/>
    <property type="match status" value="1"/>
</dbReference>
<dbReference type="Pfam" id="PF08434">
    <property type="entry name" value="CLCA"/>
    <property type="match status" value="1"/>
</dbReference>
<feature type="compositionally biased region" description="Acidic residues" evidence="1">
    <location>
        <begin position="970"/>
        <end position="981"/>
    </location>
</feature>
<dbReference type="Gene3D" id="3.40.50.410">
    <property type="entry name" value="von Willebrand factor, type A domain"/>
    <property type="match status" value="1"/>
</dbReference>
<dbReference type="InterPro" id="IPR013642">
    <property type="entry name" value="CLCA_N"/>
</dbReference>
<dbReference type="SUPFAM" id="SSF53300">
    <property type="entry name" value="vWA-like"/>
    <property type="match status" value="1"/>
</dbReference>
<dbReference type="OrthoDB" id="299997at2759"/>
<keyword evidence="3" id="KW-0732">Signal</keyword>
<dbReference type="CDD" id="cd00198">
    <property type="entry name" value="vWFA"/>
    <property type="match status" value="1"/>
</dbReference>
<dbReference type="InterPro" id="IPR036465">
    <property type="entry name" value="vWFA_dom_sf"/>
</dbReference>
<evidence type="ECO:0000256" key="3">
    <source>
        <dbReference type="SAM" id="SignalP"/>
    </source>
</evidence>
<feature type="domain" description="VWFA" evidence="4">
    <location>
        <begin position="304"/>
        <end position="480"/>
    </location>
</feature>
<dbReference type="PANTHER" id="PTHR10579:SF177">
    <property type="entry name" value="CALCIUM-ACTIVATED CHLORIDE CHANNEL REGULATOR 4-LIKE PROTEIN"/>
    <property type="match status" value="1"/>
</dbReference>
<dbReference type="InterPro" id="IPR051266">
    <property type="entry name" value="CLCR"/>
</dbReference>
<dbReference type="GO" id="GO:0032991">
    <property type="term" value="C:protein-containing complex"/>
    <property type="evidence" value="ECO:0007669"/>
    <property type="project" value="UniProtKB-ARBA"/>
</dbReference>
<dbReference type="PANTHER" id="PTHR10579">
    <property type="entry name" value="CALCIUM-ACTIVATED CHLORIDE CHANNEL REGULATOR"/>
    <property type="match status" value="1"/>
</dbReference>
<dbReference type="EMBL" id="GHJT01004485">
    <property type="protein sequence ID" value="MOY38456.1"/>
    <property type="molecule type" value="Transcribed_RNA"/>
</dbReference>
<feature type="region of interest" description="Disordered" evidence="1">
    <location>
        <begin position="881"/>
        <end position="927"/>
    </location>
</feature>
<sequence length="981" mass="106898">MTNALPFLVLAVMASMCTSIHLDPADGGYMQVLVGIDSSVSVNIDILNNLRVLFRKASQFLFEATRGKFYFKEVLISVPKNWPRTVQRELVWGSQFRDAQFQILPRLRELGILASTATASSPVRIPAVFLASLNGTTTTIYGKPEYHLVHHWAIHRYKVYSESADDPRKKFYCSPKPNGAEMKAVRCSDLISYNVTNGTGGVCPDMNSCSTSPYSCDVTYYQGPDRAAESVMFLPYLEGIKLFCDQDTHNPLGNNKHNRVYKGLSTWEVIMKHKDYLKLAKLPPNRTIQTTFREQQEIEDTGSRMVFVLDVSHSMRQFGRMDYLKSAVQNIIRYSIYDGEIVGLVSFHAACKVEHPLASLNNNTRDALAAAVRELKYGAGTSIGCGLQLAVKELEFNSTSSVGSTIILVTDGEENRDPSIDDVLPGLTRKSIKVHTYALGPEASTKLEQIADETDGTAYYFGDFQNNTIAALGSAFLVSVTSHLDTMNHPIILLDKTASFRTAEEFPFTVPQELGANTKISITSLSVQKFDFYVKDANGQNCTDCNKEIGDQLEIIHIPETEATTLWTLVLIPQAGTVSNVTVTVQSTQRDPSVHPIRAQSFVKEDKSKNQVTIYSRVSKGDRGVLRAVVIATVTLPGLSGTTFLHLKDNGLGADETRNDGEYSAYFSHLVGQGRYSVRTDVTTKEDTLLTPPRSTAKPGRLRAGLLELGEEPEQAAQEIPAEQPEGADINMVVYAGAVNILRNITQKDLNPADVRDLRVDSVTVDGKNITATLSWTCMGAHLDSGRANHTDLRASSDPRVLLRKFEKATQISTANLLEGTLVPLDPLKIQTVRIRIPQELVSRTGGTPGSVFLALRTNNSRGQVSAVSNFVQLDWDTSSGGSVVDPTEAHPPPAVRTTASPRTVAPAATTPYTPSTPPAELKGQDEKSSSGLLLGAVLVAVVAVVVAVALYALMSQSGVVGAAGSHDDAESEDDESTVAW</sequence>
<dbReference type="VEuPathDB" id="VectorBase:ISCI007370"/>
<feature type="transmembrane region" description="Helical" evidence="2">
    <location>
        <begin position="933"/>
        <end position="954"/>
    </location>
</feature>
<dbReference type="VEuPathDB" id="VectorBase:ISCP_005032"/>
<dbReference type="InterPro" id="IPR002035">
    <property type="entry name" value="VWF_A"/>
</dbReference>
<evidence type="ECO:0000256" key="2">
    <source>
        <dbReference type="SAM" id="Phobius"/>
    </source>
</evidence>
<dbReference type="VEuPathDB" id="VectorBase:ISCI009284"/>
<organism evidence="5">
    <name type="scientific">Ixodes scapularis</name>
    <name type="common">Black-legged tick</name>
    <name type="synonym">Deer tick</name>
    <dbReference type="NCBI Taxonomy" id="6945"/>
    <lineage>
        <taxon>Eukaryota</taxon>
        <taxon>Metazoa</taxon>
        <taxon>Ecdysozoa</taxon>
        <taxon>Arthropoda</taxon>
        <taxon>Chelicerata</taxon>
        <taxon>Arachnida</taxon>
        <taxon>Acari</taxon>
        <taxon>Parasitiformes</taxon>
        <taxon>Ixodida</taxon>
        <taxon>Ixodoidea</taxon>
        <taxon>Ixodidae</taxon>
        <taxon>Ixodinae</taxon>
        <taxon>Ixodes</taxon>
    </lineage>
</organism>